<comment type="caution">
    <text evidence="3">The sequence shown here is derived from an EMBL/GenBank/DDBJ whole genome shotgun (WGS) entry which is preliminary data.</text>
</comment>
<dbReference type="SMART" id="SM00450">
    <property type="entry name" value="RHOD"/>
    <property type="match status" value="3"/>
</dbReference>
<sequence length="370" mass="40652">MNTTLHRRLSPLLVALFLAVALMAQGAATARAAEKVPDYFFHKIVDFDFVKNYVKMPKLDGVMIIDSRPYMTKHAKGYIPTSVSIPDSEFDARVAELPKEKDALLIFYCEGAACKLSHNSARKAEKLGYTNVVVYPGGYPDWITHAGVYESVGIEYVREKIEKGEPMFLADSRPITKFLDGSIPGAMFMPASQFDARKGYLPADKASEVVFFCEGFTCKLSHDAAIAAKRMGYETVKVFEAGYPAWKEKFGAAQSVEIAGGEDGIMDVAVFQKALAENPGSIMVVDVRDPDEYAKGHIPQAVNIPGSQLAGRLGELPRDKPVVFVCNTGARSGEAFYLIMDKAADMKNAYYIEGTIDYGPDNSYTIKPNK</sequence>
<dbReference type="Proteomes" id="UP000014975">
    <property type="component" value="Unassembled WGS sequence"/>
</dbReference>
<evidence type="ECO:0000256" key="1">
    <source>
        <dbReference type="SAM" id="SignalP"/>
    </source>
</evidence>
<feature type="domain" description="Rhodanese" evidence="2">
    <location>
        <begin position="163"/>
        <end position="255"/>
    </location>
</feature>
<feature type="domain" description="Rhodanese" evidence="2">
    <location>
        <begin position="278"/>
        <end position="367"/>
    </location>
</feature>
<dbReference type="InterPro" id="IPR036873">
    <property type="entry name" value="Rhodanese-like_dom_sf"/>
</dbReference>
<dbReference type="EMBL" id="ATHI01000026">
    <property type="protein sequence ID" value="EPR32891.1"/>
    <property type="molecule type" value="Genomic_DNA"/>
</dbReference>
<dbReference type="PROSITE" id="PS50206">
    <property type="entry name" value="RHODANESE_3"/>
    <property type="match status" value="3"/>
</dbReference>
<dbReference type="OrthoDB" id="9789585at2"/>
<dbReference type="RefSeq" id="WP_020887026.1">
    <property type="nucleotide sequence ID" value="NZ_ATHI01000026.1"/>
</dbReference>
<dbReference type="AlphaFoldDB" id="S7T8H6"/>
<dbReference type="STRING" id="1121439.dsat_0332"/>
<dbReference type="eggNOG" id="COG0607">
    <property type="taxonomic scope" value="Bacteria"/>
</dbReference>
<evidence type="ECO:0000259" key="2">
    <source>
        <dbReference type="PROSITE" id="PS50206"/>
    </source>
</evidence>
<name>S7T8H6_9BACT</name>
<evidence type="ECO:0000313" key="3">
    <source>
        <dbReference type="EMBL" id="EPR32891.1"/>
    </source>
</evidence>
<gene>
    <name evidence="3" type="ORF">dsat_0332</name>
</gene>
<accession>S7T8H6</accession>
<keyword evidence="1" id="KW-0732">Signal</keyword>
<feature type="signal peptide" evidence="1">
    <location>
        <begin position="1"/>
        <end position="26"/>
    </location>
</feature>
<organism evidence="3 4">
    <name type="scientific">Alkalidesulfovibrio alkalitolerans DSM 16529</name>
    <dbReference type="NCBI Taxonomy" id="1121439"/>
    <lineage>
        <taxon>Bacteria</taxon>
        <taxon>Pseudomonadati</taxon>
        <taxon>Thermodesulfobacteriota</taxon>
        <taxon>Desulfovibrionia</taxon>
        <taxon>Desulfovibrionales</taxon>
        <taxon>Desulfovibrionaceae</taxon>
        <taxon>Alkalidesulfovibrio</taxon>
    </lineage>
</organism>
<feature type="domain" description="Rhodanese" evidence="2">
    <location>
        <begin position="58"/>
        <end position="151"/>
    </location>
</feature>
<dbReference type="eggNOG" id="COG2897">
    <property type="taxonomic scope" value="Bacteria"/>
</dbReference>
<dbReference type="SUPFAM" id="SSF52821">
    <property type="entry name" value="Rhodanese/Cell cycle control phosphatase"/>
    <property type="match status" value="3"/>
</dbReference>
<dbReference type="CDD" id="cd00158">
    <property type="entry name" value="RHOD"/>
    <property type="match status" value="3"/>
</dbReference>
<dbReference type="Pfam" id="PF00581">
    <property type="entry name" value="Rhodanese"/>
    <property type="match status" value="3"/>
</dbReference>
<dbReference type="InterPro" id="IPR050229">
    <property type="entry name" value="GlpE_sulfurtransferase"/>
</dbReference>
<protein>
    <submittedName>
        <fullName evidence="3">Rhodanese-like protein</fullName>
    </submittedName>
</protein>
<evidence type="ECO:0000313" key="4">
    <source>
        <dbReference type="Proteomes" id="UP000014975"/>
    </source>
</evidence>
<dbReference type="PATRIC" id="fig|1121439.3.peg.1681"/>
<proteinExistence type="predicted"/>
<dbReference type="PANTHER" id="PTHR43031">
    <property type="entry name" value="FAD-DEPENDENT OXIDOREDUCTASE"/>
    <property type="match status" value="1"/>
</dbReference>
<feature type="chain" id="PRO_5004544388" evidence="1">
    <location>
        <begin position="27"/>
        <end position="370"/>
    </location>
</feature>
<keyword evidence="4" id="KW-1185">Reference proteome</keyword>
<dbReference type="Gene3D" id="3.40.250.10">
    <property type="entry name" value="Rhodanese-like domain"/>
    <property type="match status" value="3"/>
</dbReference>
<dbReference type="PANTHER" id="PTHR43031:SF1">
    <property type="entry name" value="PYRIDINE NUCLEOTIDE-DISULPHIDE OXIDOREDUCTASE"/>
    <property type="match status" value="1"/>
</dbReference>
<dbReference type="InterPro" id="IPR001763">
    <property type="entry name" value="Rhodanese-like_dom"/>
</dbReference>
<reference evidence="3 4" key="1">
    <citation type="journal article" date="2013" name="Genome Announc.">
        <title>Draft genome sequences for three mercury-methylating, sulfate-reducing bacteria.</title>
        <authorList>
            <person name="Brown S.D."/>
            <person name="Hurt R.A.Jr."/>
            <person name="Gilmour C.C."/>
            <person name="Elias D.A."/>
        </authorList>
    </citation>
    <scope>NUCLEOTIDE SEQUENCE [LARGE SCALE GENOMIC DNA]</scope>
    <source>
        <strain evidence="3 4">DSM 16529</strain>
    </source>
</reference>